<evidence type="ECO:0000313" key="3">
    <source>
        <dbReference type="EMBL" id="GBQ08582.1"/>
    </source>
</evidence>
<dbReference type="CDD" id="cd03801">
    <property type="entry name" value="GT4_PimA-like"/>
    <property type="match status" value="1"/>
</dbReference>
<evidence type="ECO:0000259" key="1">
    <source>
        <dbReference type="Pfam" id="PF00534"/>
    </source>
</evidence>
<dbReference type="EMBL" id="BAQD01000124">
    <property type="protein sequence ID" value="GBQ08582.1"/>
    <property type="molecule type" value="Genomic_DNA"/>
</dbReference>
<gene>
    <name evidence="3" type="ORF">AA15669_1823</name>
</gene>
<dbReference type="InterPro" id="IPR001296">
    <property type="entry name" value="Glyco_trans_1"/>
</dbReference>
<dbReference type="Gene3D" id="3.40.50.2000">
    <property type="entry name" value="Glycogen Phosphorylase B"/>
    <property type="match status" value="2"/>
</dbReference>
<dbReference type="PANTHER" id="PTHR12526">
    <property type="entry name" value="GLYCOSYLTRANSFERASE"/>
    <property type="match status" value="1"/>
</dbReference>
<feature type="domain" description="Spore protein YkvP/CgeB glycosyl transferase-like" evidence="2">
    <location>
        <begin position="159"/>
        <end position="310"/>
    </location>
</feature>
<dbReference type="Proteomes" id="UP001062901">
    <property type="component" value="Unassembled WGS sequence"/>
</dbReference>
<protein>
    <submittedName>
        <fullName evidence="3">Glycosyltransferase</fullName>
    </submittedName>
</protein>
<organism evidence="3 4">
    <name type="scientific">Saccharibacter floricola DSM 15669</name>
    <dbReference type="NCBI Taxonomy" id="1123227"/>
    <lineage>
        <taxon>Bacteria</taxon>
        <taxon>Pseudomonadati</taxon>
        <taxon>Pseudomonadota</taxon>
        <taxon>Alphaproteobacteria</taxon>
        <taxon>Acetobacterales</taxon>
        <taxon>Acetobacteraceae</taxon>
        <taxon>Saccharibacter</taxon>
    </lineage>
</organism>
<feature type="domain" description="Glycosyl transferase family 1" evidence="1">
    <location>
        <begin position="560"/>
        <end position="709"/>
    </location>
</feature>
<name>A0ABQ0P187_9PROT</name>
<proteinExistence type="predicted"/>
<dbReference type="Pfam" id="PF13524">
    <property type="entry name" value="Glyco_trans_1_2"/>
    <property type="match status" value="1"/>
</dbReference>
<dbReference type="SUPFAM" id="SSF53756">
    <property type="entry name" value="UDP-Glycosyltransferase/glycogen phosphorylase"/>
    <property type="match status" value="1"/>
</dbReference>
<dbReference type="InterPro" id="IPR055259">
    <property type="entry name" value="YkvP/CgeB_Glyco_trans-like"/>
</dbReference>
<sequence length="1117" mass="126098">MMAIIYNTNYTHNPNSYLTLAIRQAAELLFGKDNIVVADNMSLGELAAAGEHDTLLCIDGQRLNTALIRRVRPAFKTMILWTFEDPFMKDFNVEAGPLFDHIFTNDPSCVSAYQNKGHYLPLAASRWLHERPIQPADSFEYDLFFAGTMWPNRVQTLRRVIAAFPEARLKLICPGNEYLPPLPDDISALALQRPVSHEAFVDFANVSAVTLTMFRDYASHGDVSQATAPGPRFFELALAGTAQVVEAAPGMDMEHFKSLDGFSLAHDPDEVVEAVSRLLNNKAARRRAAQTSQKSALKQHLYEHRLEQMRDITKANFSRRKNQTIPLVERRHRLRVLMCTHSTIHEQEWGGVEVYQRGLCSLLGRDVEFFYWLRRGNFCRLLSAAGQELERFDITEQPWQDVVCDAAEEGMFSSVISQYNIDIVHFQHLGHHALSLPLIAKANGTGVVFSAHDFWLISSRYNLLNQDLRHVEGEFTSVLAMDVMLKVAEGVEYGGEQTRRAFIDRMLHHIDAIMFGTPYSRDLMHSVYPILDQKLSVVNGIPSPETTVPVTPKAYKPLDGRPLSVAIVGNFLRTKGADTILALIEAARPGHFHFHIFGYIHPEYQGVFDQMKRSDVTVHGRYDIGNTSVLQQADVSLALSIWPETYCISLSEAWQHGLVPIVTDIGGLGDRVTDGVNGFKVPVSRPDIVLERLELLRSSDSLRKKMMEAISPKLWTHEKEYGKGLLELYRRIAPRRSMGVSELQLDVGQLHILPIASWRHQAPPRHIFDPPISRDLSIGLPPQIIDWFAIQGAQCYVDDICHCVLSEGYEKRFKAADEFHIRGWTFLPDVSTSGQIYVVLVSDDPDGPLIFMQAQREIRSDISNLFGANVPRRSGFSAQAALRGKWCEGRYRIGLINIINGRAAFQLLSHGVEVKGSKIEQVYTSPPSNDVILSDFRRLLKSDNLLRGIRLSRFPAGAFYPYERGQLTHFIDTFEIMGAEGASDHDQGALFIRGWSFLEGLTRSGQIFVAMVHEKDDEIGLFATERFARNDVQVVHRDAPLCSGFHEVLRPWQGQVDKMDGTWRIALVNIAGDLYGVTVTELRATLTKGRVVEVDRKKTSDKQEDRMRSLILQLMER</sequence>
<accession>A0ABQ0P187</accession>
<comment type="caution">
    <text evidence="3">The sequence shown here is derived from an EMBL/GenBank/DDBJ whole genome shotgun (WGS) entry which is preliminary data.</text>
</comment>
<dbReference type="Pfam" id="PF00534">
    <property type="entry name" value="Glycos_transf_1"/>
    <property type="match status" value="1"/>
</dbReference>
<dbReference type="PANTHER" id="PTHR12526:SF630">
    <property type="entry name" value="GLYCOSYLTRANSFERASE"/>
    <property type="match status" value="1"/>
</dbReference>
<reference evidence="3" key="1">
    <citation type="submission" date="2013-04" db="EMBL/GenBank/DDBJ databases">
        <title>The genome sequencing project of 58 acetic acid bacteria.</title>
        <authorList>
            <person name="Okamoto-Kainuma A."/>
            <person name="Ishikawa M."/>
            <person name="Umino S."/>
            <person name="Koizumi Y."/>
            <person name="Shiwa Y."/>
            <person name="Yoshikawa H."/>
            <person name="Matsutani M."/>
            <person name="Matsushita K."/>
        </authorList>
    </citation>
    <scope>NUCLEOTIDE SEQUENCE</scope>
    <source>
        <strain evidence="3">DSM 15669</strain>
    </source>
</reference>
<evidence type="ECO:0000259" key="2">
    <source>
        <dbReference type="Pfam" id="PF13524"/>
    </source>
</evidence>
<evidence type="ECO:0000313" key="4">
    <source>
        <dbReference type="Proteomes" id="UP001062901"/>
    </source>
</evidence>
<keyword evidence="4" id="KW-1185">Reference proteome</keyword>